<evidence type="ECO:0008006" key="3">
    <source>
        <dbReference type="Google" id="ProtNLM"/>
    </source>
</evidence>
<evidence type="ECO:0000313" key="1">
    <source>
        <dbReference type="EMBL" id="PSN58739.1"/>
    </source>
</evidence>
<name>A0A2T2N056_CORCC</name>
<dbReference type="EMBL" id="KZ678205">
    <property type="protein sequence ID" value="PSN58739.1"/>
    <property type="molecule type" value="Genomic_DNA"/>
</dbReference>
<dbReference type="AlphaFoldDB" id="A0A2T2N056"/>
<dbReference type="Pfam" id="PF11937">
    <property type="entry name" value="DUF3455"/>
    <property type="match status" value="1"/>
</dbReference>
<reference evidence="1 2" key="1">
    <citation type="journal article" date="2018" name="Front. Microbiol.">
        <title>Genome-Wide Analysis of Corynespora cassiicola Leaf Fall Disease Putative Effectors.</title>
        <authorList>
            <person name="Lopez D."/>
            <person name="Ribeiro S."/>
            <person name="Label P."/>
            <person name="Fumanal B."/>
            <person name="Venisse J.S."/>
            <person name="Kohler A."/>
            <person name="de Oliveira R.R."/>
            <person name="Labutti K."/>
            <person name="Lipzen A."/>
            <person name="Lail K."/>
            <person name="Bauer D."/>
            <person name="Ohm R.A."/>
            <person name="Barry K.W."/>
            <person name="Spatafora J."/>
            <person name="Grigoriev I.V."/>
            <person name="Martin F.M."/>
            <person name="Pujade-Renaud V."/>
        </authorList>
    </citation>
    <scope>NUCLEOTIDE SEQUENCE [LARGE SCALE GENOMIC DNA]</scope>
    <source>
        <strain evidence="1 2">Philippines</strain>
    </source>
</reference>
<gene>
    <name evidence="1" type="ORF">BS50DRAFT_614784</name>
</gene>
<evidence type="ECO:0000313" key="2">
    <source>
        <dbReference type="Proteomes" id="UP000240883"/>
    </source>
</evidence>
<dbReference type="PANTHER" id="PTHR35567:SF1">
    <property type="entry name" value="CONSERVED FUNGAL PROTEIN (AFU_ORTHOLOGUE AFUA_1G14230)"/>
    <property type="match status" value="1"/>
</dbReference>
<protein>
    <recommendedName>
        <fullName evidence="3">Malate dehydrogenase</fullName>
    </recommendedName>
</protein>
<dbReference type="OrthoDB" id="1859733at2759"/>
<organism evidence="1 2">
    <name type="scientific">Corynespora cassiicola Philippines</name>
    <dbReference type="NCBI Taxonomy" id="1448308"/>
    <lineage>
        <taxon>Eukaryota</taxon>
        <taxon>Fungi</taxon>
        <taxon>Dikarya</taxon>
        <taxon>Ascomycota</taxon>
        <taxon>Pezizomycotina</taxon>
        <taxon>Dothideomycetes</taxon>
        <taxon>Pleosporomycetidae</taxon>
        <taxon>Pleosporales</taxon>
        <taxon>Corynesporascaceae</taxon>
        <taxon>Corynespora</taxon>
    </lineage>
</organism>
<dbReference type="InterPro" id="IPR021851">
    <property type="entry name" value="DUF3455"/>
</dbReference>
<accession>A0A2T2N056</accession>
<dbReference type="Proteomes" id="UP000240883">
    <property type="component" value="Unassembled WGS sequence"/>
</dbReference>
<sequence length="199" mass="21589">MPVGTLPPPHGLQLKYVLLGVGTQNYTCTSGDENDAPGTVGATARLYDIGISLRDDPLAEWTISLVSSLAYCLDFRHEQLDPILDGFQGFRNLAGHHFFDGETPVFALDQLSQAPYPTARVRKLAEADAPASSCPGRRTEEDIEWLLLKDSGLSSGGIDTVYRVETAGGNKPQTCEGQKTGFEVDYVAQYWMFGPSESG</sequence>
<proteinExistence type="predicted"/>
<keyword evidence="2" id="KW-1185">Reference proteome</keyword>
<dbReference type="PANTHER" id="PTHR35567">
    <property type="entry name" value="MALATE DEHYDROGENASE (AFU_ORTHOLOGUE AFUA_2G13800)"/>
    <property type="match status" value="1"/>
</dbReference>